<comment type="caution">
    <text evidence="2">The sequence shown here is derived from an EMBL/GenBank/DDBJ whole genome shotgun (WGS) entry which is preliminary data.</text>
</comment>
<evidence type="ECO:0000313" key="3">
    <source>
        <dbReference type="Proteomes" id="UP001194714"/>
    </source>
</evidence>
<keyword evidence="1" id="KW-1133">Transmembrane helix</keyword>
<feature type="transmembrane region" description="Helical" evidence="1">
    <location>
        <begin position="6"/>
        <end position="30"/>
    </location>
</feature>
<accession>A0ABS0B1H9</accession>
<dbReference type="EMBL" id="JAAEJV010000020">
    <property type="protein sequence ID" value="MBF5059395.1"/>
    <property type="molecule type" value="Genomic_DNA"/>
</dbReference>
<sequence length="66" mass="7890">MEASDILKVVFRVFGFFIAYGSLCRAMYLLKFHPKKETFKNVRDAIAFFLITFFVLLYFFKIEFSI</sequence>
<dbReference type="Proteomes" id="UP001194714">
    <property type="component" value="Unassembled WGS sequence"/>
</dbReference>
<organism evidence="2 3">
    <name type="scientific">Candidatus Neptunichlamydia vexilliferae</name>
    <dbReference type="NCBI Taxonomy" id="1651774"/>
    <lineage>
        <taxon>Bacteria</taxon>
        <taxon>Pseudomonadati</taxon>
        <taxon>Chlamydiota</taxon>
        <taxon>Chlamydiia</taxon>
        <taxon>Parachlamydiales</taxon>
        <taxon>Simkaniaceae</taxon>
        <taxon>Candidatus Neptunichlamydia</taxon>
    </lineage>
</organism>
<dbReference type="RefSeq" id="WP_194847696.1">
    <property type="nucleotide sequence ID" value="NZ_JAAEJV010000020.1"/>
</dbReference>
<proteinExistence type="predicted"/>
<keyword evidence="3" id="KW-1185">Reference proteome</keyword>
<evidence type="ECO:0000256" key="1">
    <source>
        <dbReference type="SAM" id="Phobius"/>
    </source>
</evidence>
<protein>
    <submittedName>
        <fullName evidence="2">Uncharacterized protein</fullName>
    </submittedName>
</protein>
<feature type="transmembrane region" description="Helical" evidence="1">
    <location>
        <begin position="42"/>
        <end position="60"/>
    </location>
</feature>
<name>A0ABS0B1H9_9BACT</name>
<keyword evidence="1" id="KW-0472">Membrane</keyword>
<reference evidence="2 3" key="1">
    <citation type="submission" date="2020-01" db="EMBL/GenBank/DDBJ databases">
        <title>Draft genome sequence of Cand. Neptunochlamydia vexilliferae K9.</title>
        <authorList>
            <person name="Schulz F."/>
            <person name="Koestlbacher S."/>
            <person name="Wascher F."/>
            <person name="Pizzetti I."/>
            <person name="Horn M."/>
        </authorList>
    </citation>
    <scope>NUCLEOTIDE SEQUENCE [LARGE SCALE GENOMIC DNA]</scope>
    <source>
        <strain evidence="2 3">K9</strain>
    </source>
</reference>
<keyword evidence="1" id="KW-0812">Transmembrane</keyword>
<gene>
    <name evidence="2" type="ORF">NEPTK9_000907</name>
</gene>
<evidence type="ECO:0000313" key="2">
    <source>
        <dbReference type="EMBL" id="MBF5059395.1"/>
    </source>
</evidence>